<dbReference type="InterPro" id="IPR027256">
    <property type="entry name" value="P-typ_ATPase_IB"/>
</dbReference>
<dbReference type="SFLD" id="SFLDF00027">
    <property type="entry name" value="p-type_atpase"/>
    <property type="match status" value="1"/>
</dbReference>
<dbReference type="InterPro" id="IPR023214">
    <property type="entry name" value="HAD_sf"/>
</dbReference>
<feature type="domain" description="P-type ATPase A" evidence="15">
    <location>
        <begin position="136"/>
        <end position="237"/>
    </location>
</feature>
<keyword evidence="6 14" id="KW-0479">Metal-binding</keyword>
<evidence type="ECO:0000256" key="2">
    <source>
        <dbReference type="ARBA" id="ARBA00006024"/>
    </source>
</evidence>
<dbReference type="Gene3D" id="3.40.1110.10">
    <property type="entry name" value="Calcium-transporting ATPase, cytoplasmic domain N"/>
    <property type="match status" value="1"/>
</dbReference>
<dbReference type="PROSITE" id="PS00154">
    <property type="entry name" value="ATPASE_E1_E2"/>
    <property type="match status" value="1"/>
</dbReference>
<accession>A0ABW5Q7U7</accession>
<sequence>MNWEGNVMELSNTYKQPFLEKLSIHRELIFAIVGGLLLLLAYLSEINQANGVWVAMLYVLAYIIGGYYKAKEGIEDLIYDKSLNVEILMIIAAVGAASIGYWHEGAILIFIFSLSGALETYSLQKSEKDLSKLIKLAPEEANLITEHDTVTPVRVSQLEIGDRILIRNGERVPADGKIMSGITSIDESTITGESMPVNKDVGDEVFNGTMNGSGSIVVEVTKKDEDSLFQKMIRLVEEAKGNRPPSQQLIEKIEGPYVITVLVVVSLMLVIPPFAFDWSFDQTFYRAMVLLVVASPCAVVASIMPALLSAISSGARNGVLMKGGTYLEKLSKVKAVAFDKTGTITKGEPEVTDFETVIDDENILQNILAIEKQSSHPLARAIVSFAETRGSTRQVSVQSTEDIPGQGVRAVIGDNVWMLGNERLIEKVEVFPDLLRKKRELLQSEGKTVVYVAKDDKLVAVIGVKDQIRPEAKALIQFLNQQGVKTIMITGDHEQTAASIGHEAGLKEWISECLPEEKVLQIEKLREAYGSVAMVGDGVNDAPAMAKADIGIAMGNGTDVAIETSDLVLMNSELHKIERSYKLSTKLNRIIKQNLVFSIAVIILLITANFAQSLTLPLGVIGHEGSTILVILNGLRLLRG</sequence>
<evidence type="ECO:0000313" key="17">
    <source>
        <dbReference type="Proteomes" id="UP001597452"/>
    </source>
</evidence>
<keyword evidence="5 14" id="KW-0812">Transmembrane</keyword>
<keyword evidence="14" id="KW-1003">Cell membrane</keyword>
<dbReference type="InterPro" id="IPR059000">
    <property type="entry name" value="ATPase_P-type_domA"/>
</dbReference>
<feature type="transmembrane region" description="Helical" evidence="14">
    <location>
        <begin position="82"/>
        <end position="99"/>
    </location>
</feature>
<dbReference type="SUPFAM" id="SSF81665">
    <property type="entry name" value="Calcium ATPase, transmembrane domain M"/>
    <property type="match status" value="1"/>
</dbReference>
<dbReference type="InterPro" id="IPR001757">
    <property type="entry name" value="P_typ_ATPase"/>
</dbReference>
<evidence type="ECO:0000256" key="4">
    <source>
        <dbReference type="ARBA" id="ARBA00022553"/>
    </source>
</evidence>
<dbReference type="InterPro" id="IPR044492">
    <property type="entry name" value="P_typ_ATPase_HD_dom"/>
</dbReference>
<dbReference type="NCBIfam" id="TIGR01494">
    <property type="entry name" value="ATPase_P-type"/>
    <property type="match status" value="1"/>
</dbReference>
<dbReference type="NCBIfam" id="TIGR01512">
    <property type="entry name" value="ATPase-IB2_Cd"/>
    <property type="match status" value="1"/>
</dbReference>
<dbReference type="PANTHER" id="PTHR43079">
    <property type="entry name" value="PROBABLE CADMIUM/ZINC-TRANSPORTING ATPASE HMA1"/>
    <property type="match status" value="1"/>
</dbReference>
<dbReference type="EMBL" id="JBHUMZ010000013">
    <property type="protein sequence ID" value="MFD2638049.1"/>
    <property type="molecule type" value="Genomic_DNA"/>
</dbReference>
<feature type="transmembrane region" description="Helical" evidence="14">
    <location>
        <begin position="257"/>
        <end position="276"/>
    </location>
</feature>
<reference evidence="17" key="1">
    <citation type="journal article" date="2019" name="Int. J. Syst. Evol. Microbiol.">
        <title>The Global Catalogue of Microorganisms (GCM) 10K type strain sequencing project: providing services to taxonomists for standard genome sequencing and annotation.</title>
        <authorList>
            <consortium name="The Broad Institute Genomics Platform"/>
            <consortium name="The Broad Institute Genome Sequencing Center for Infectious Disease"/>
            <person name="Wu L."/>
            <person name="Ma J."/>
        </authorList>
    </citation>
    <scope>NUCLEOTIDE SEQUENCE [LARGE SCALE GENOMIC DNA]</scope>
    <source>
        <strain evidence="17">TISTR 1571</strain>
    </source>
</reference>
<evidence type="ECO:0000256" key="1">
    <source>
        <dbReference type="ARBA" id="ARBA00004141"/>
    </source>
</evidence>
<name>A0ABW5Q7U7_9BACI</name>
<feature type="transmembrane region" description="Helical" evidence="14">
    <location>
        <begin position="595"/>
        <end position="614"/>
    </location>
</feature>
<keyword evidence="4" id="KW-0597">Phosphoprotein</keyword>
<keyword evidence="9" id="KW-0460">Magnesium</keyword>
<dbReference type="SFLD" id="SFLDG00002">
    <property type="entry name" value="C1.7:_P-type_atpase_like"/>
    <property type="match status" value="1"/>
</dbReference>
<dbReference type="PRINTS" id="PR00941">
    <property type="entry name" value="CDATPASE"/>
</dbReference>
<keyword evidence="8 14" id="KW-0067">ATP-binding</keyword>
<dbReference type="Proteomes" id="UP001597452">
    <property type="component" value="Unassembled WGS sequence"/>
</dbReference>
<dbReference type="Pfam" id="PF00122">
    <property type="entry name" value="E1-E2_ATPase"/>
    <property type="match status" value="1"/>
</dbReference>
<feature type="transmembrane region" description="Helical" evidence="14">
    <location>
        <begin position="288"/>
        <end position="311"/>
    </location>
</feature>
<dbReference type="InterPro" id="IPR008250">
    <property type="entry name" value="ATPase_P-typ_transduc_dom_A_sf"/>
</dbReference>
<dbReference type="Gene3D" id="2.70.150.10">
    <property type="entry name" value="Calcium-transporting ATPase, cytoplasmic transduction domain A"/>
    <property type="match status" value="1"/>
</dbReference>
<evidence type="ECO:0000256" key="5">
    <source>
        <dbReference type="ARBA" id="ARBA00022692"/>
    </source>
</evidence>
<dbReference type="SUPFAM" id="SSF56784">
    <property type="entry name" value="HAD-like"/>
    <property type="match status" value="1"/>
</dbReference>
<evidence type="ECO:0000256" key="14">
    <source>
        <dbReference type="RuleBase" id="RU362081"/>
    </source>
</evidence>
<dbReference type="NCBIfam" id="TIGR01525">
    <property type="entry name" value="ATPase-IB_hvy"/>
    <property type="match status" value="1"/>
</dbReference>
<evidence type="ECO:0000259" key="15">
    <source>
        <dbReference type="Pfam" id="PF00122"/>
    </source>
</evidence>
<evidence type="ECO:0000313" key="16">
    <source>
        <dbReference type="EMBL" id="MFD2638049.1"/>
    </source>
</evidence>
<evidence type="ECO:0000256" key="12">
    <source>
        <dbReference type="ARBA" id="ARBA00023065"/>
    </source>
</evidence>
<evidence type="ECO:0000256" key="6">
    <source>
        <dbReference type="ARBA" id="ARBA00022723"/>
    </source>
</evidence>
<evidence type="ECO:0000256" key="3">
    <source>
        <dbReference type="ARBA" id="ARBA00022448"/>
    </source>
</evidence>
<dbReference type="PRINTS" id="PR00119">
    <property type="entry name" value="CATATPASE"/>
</dbReference>
<proteinExistence type="inferred from homology"/>
<comment type="similarity">
    <text evidence="2 14">Belongs to the cation transport ATPase (P-type) (TC 3.A.3) family. Type IB subfamily.</text>
</comment>
<dbReference type="NCBIfam" id="TIGR01511">
    <property type="entry name" value="ATPase-IB1_Cu"/>
    <property type="match status" value="1"/>
</dbReference>
<dbReference type="Pfam" id="PF00702">
    <property type="entry name" value="Hydrolase"/>
    <property type="match status" value="1"/>
</dbReference>
<organism evidence="16 17">
    <name type="scientific">Piscibacillus salipiscarius</name>
    <dbReference type="NCBI Taxonomy" id="299480"/>
    <lineage>
        <taxon>Bacteria</taxon>
        <taxon>Bacillati</taxon>
        <taxon>Bacillota</taxon>
        <taxon>Bacilli</taxon>
        <taxon>Bacillales</taxon>
        <taxon>Bacillaceae</taxon>
        <taxon>Piscibacillus</taxon>
    </lineage>
</organism>
<keyword evidence="13 14" id="KW-0472">Membrane</keyword>
<dbReference type="InterPro" id="IPR023298">
    <property type="entry name" value="ATPase_P-typ_TM_dom_sf"/>
</dbReference>
<dbReference type="InterPro" id="IPR018303">
    <property type="entry name" value="ATPase_P-typ_P_site"/>
</dbReference>
<dbReference type="Gene3D" id="3.40.50.1000">
    <property type="entry name" value="HAD superfamily/HAD-like"/>
    <property type="match status" value="1"/>
</dbReference>
<protein>
    <submittedName>
        <fullName evidence="16">Heavy metal translocating P-type ATPase</fullName>
    </submittedName>
</protein>
<keyword evidence="12" id="KW-0406">Ion transport</keyword>
<dbReference type="PANTHER" id="PTHR43079:SF1">
    <property type="entry name" value="CADMIUM_ZINC-TRANSPORTING ATPASE HMA1, CHLOROPLASTIC-RELATED"/>
    <property type="match status" value="1"/>
</dbReference>
<dbReference type="RefSeq" id="WP_377327604.1">
    <property type="nucleotide sequence ID" value="NZ_JBHUMZ010000013.1"/>
</dbReference>
<comment type="subcellular location">
    <subcellularLocation>
        <location evidence="14">Cell membrane</location>
    </subcellularLocation>
    <subcellularLocation>
        <location evidence="1">Membrane</location>
        <topology evidence="1">Multi-pass membrane protein</topology>
    </subcellularLocation>
</comment>
<evidence type="ECO:0000256" key="7">
    <source>
        <dbReference type="ARBA" id="ARBA00022741"/>
    </source>
</evidence>
<dbReference type="CDD" id="cd07551">
    <property type="entry name" value="P-type_ATPase_HM_ZosA_PfeT-like"/>
    <property type="match status" value="1"/>
</dbReference>
<dbReference type="SUPFAM" id="SSF81653">
    <property type="entry name" value="Calcium ATPase, transduction domain A"/>
    <property type="match status" value="1"/>
</dbReference>
<dbReference type="InterPro" id="IPR051949">
    <property type="entry name" value="Cation_Transport_ATPase"/>
</dbReference>
<keyword evidence="17" id="KW-1185">Reference proteome</keyword>
<keyword evidence="3" id="KW-0813">Transport</keyword>
<keyword evidence="7 14" id="KW-0547">Nucleotide-binding</keyword>
<evidence type="ECO:0000256" key="13">
    <source>
        <dbReference type="ARBA" id="ARBA00023136"/>
    </source>
</evidence>
<comment type="caution">
    <text evidence="16">The sequence shown here is derived from an EMBL/GenBank/DDBJ whole genome shotgun (WGS) entry which is preliminary data.</text>
</comment>
<evidence type="ECO:0000256" key="10">
    <source>
        <dbReference type="ARBA" id="ARBA00022967"/>
    </source>
</evidence>
<feature type="transmembrane region" description="Helical" evidence="14">
    <location>
        <begin position="28"/>
        <end position="44"/>
    </location>
</feature>
<dbReference type="InterPro" id="IPR023299">
    <property type="entry name" value="ATPase_P-typ_cyto_dom_N"/>
</dbReference>
<dbReference type="InterPro" id="IPR036412">
    <property type="entry name" value="HAD-like_sf"/>
</dbReference>
<keyword evidence="10" id="KW-1278">Translocase</keyword>
<dbReference type="SFLD" id="SFLDS00003">
    <property type="entry name" value="Haloacid_Dehalogenase"/>
    <property type="match status" value="1"/>
</dbReference>
<evidence type="ECO:0000256" key="11">
    <source>
        <dbReference type="ARBA" id="ARBA00022989"/>
    </source>
</evidence>
<gene>
    <name evidence="16" type="ORF">ACFSW4_04100</name>
</gene>
<keyword evidence="11 14" id="KW-1133">Transmembrane helix</keyword>
<evidence type="ECO:0000256" key="9">
    <source>
        <dbReference type="ARBA" id="ARBA00022842"/>
    </source>
</evidence>
<evidence type="ECO:0000256" key="8">
    <source>
        <dbReference type="ARBA" id="ARBA00022840"/>
    </source>
</evidence>
<feature type="transmembrane region" description="Helical" evidence="14">
    <location>
        <begin position="50"/>
        <end position="70"/>
    </location>
</feature>